<keyword evidence="3" id="KW-0731">Sigma factor</keyword>
<name>A0A0F5JKG4_9BACT</name>
<reference evidence="7 8" key="1">
    <citation type="submission" date="2013-04" db="EMBL/GenBank/DDBJ databases">
        <title>The Genome Sequence of Parabacteroides goldsteinii DSM 19448.</title>
        <authorList>
            <consortium name="The Broad Institute Genomics Platform"/>
            <person name="Earl A."/>
            <person name="Ward D."/>
            <person name="Feldgarden M."/>
            <person name="Gevers D."/>
            <person name="Martens E."/>
            <person name="Sakamoto M."/>
            <person name="Benno Y."/>
            <person name="Song Y."/>
            <person name="Liu C."/>
            <person name="Lee J."/>
            <person name="Bolanos M."/>
            <person name="Vaisanen M.L."/>
            <person name="Finegold S.M."/>
            <person name="Walker B."/>
            <person name="Young S."/>
            <person name="Zeng Q."/>
            <person name="Gargeya S."/>
            <person name="Fitzgerald M."/>
            <person name="Haas B."/>
            <person name="Abouelleil A."/>
            <person name="Allen A.W."/>
            <person name="Alvarado L."/>
            <person name="Arachchi H.M."/>
            <person name="Berlin A.M."/>
            <person name="Chapman S.B."/>
            <person name="Gainer-Dewar J."/>
            <person name="Goldberg J."/>
            <person name="Griggs A."/>
            <person name="Gujja S."/>
            <person name="Hansen M."/>
            <person name="Howarth C."/>
            <person name="Imamovic A."/>
            <person name="Ireland A."/>
            <person name="Larimer J."/>
            <person name="McCowan C."/>
            <person name="Murphy C."/>
            <person name="Pearson M."/>
            <person name="Poon T.W."/>
            <person name="Priest M."/>
            <person name="Roberts A."/>
            <person name="Saif S."/>
            <person name="Shea T."/>
            <person name="Sisk P."/>
            <person name="Sykes S."/>
            <person name="Wortman J."/>
            <person name="Nusbaum C."/>
            <person name="Birren B."/>
        </authorList>
    </citation>
    <scope>NUCLEOTIDE SEQUENCE [LARGE SCALE GENOMIC DNA]</scope>
    <source>
        <strain evidence="7 8">DSM 19448</strain>
    </source>
</reference>
<dbReference type="Gene3D" id="1.10.1740.10">
    <property type="match status" value="1"/>
</dbReference>
<dbReference type="PATRIC" id="fig|927665.4.peg.1037"/>
<keyword evidence="2" id="KW-0805">Transcription regulation</keyword>
<dbReference type="Pfam" id="PF04542">
    <property type="entry name" value="Sigma70_r2"/>
    <property type="match status" value="1"/>
</dbReference>
<dbReference type="SUPFAM" id="SSF88946">
    <property type="entry name" value="Sigma2 domain of RNA polymerase sigma factors"/>
    <property type="match status" value="1"/>
</dbReference>
<dbReference type="InterPro" id="IPR013325">
    <property type="entry name" value="RNA_pol_sigma_r2"/>
</dbReference>
<dbReference type="AlphaFoldDB" id="A0A0F5JKG4"/>
<dbReference type="InterPro" id="IPR007627">
    <property type="entry name" value="RNA_pol_sigma70_r2"/>
</dbReference>
<evidence type="ECO:0000259" key="5">
    <source>
        <dbReference type="Pfam" id="PF04542"/>
    </source>
</evidence>
<dbReference type="HOGENOM" id="CLU_047691_4_0_10"/>
<dbReference type="InterPro" id="IPR014327">
    <property type="entry name" value="RNA_pol_sigma70_bacteroid"/>
</dbReference>
<dbReference type="GO" id="GO:0006352">
    <property type="term" value="P:DNA-templated transcription initiation"/>
    <property type="evidence" value="ECO:0007669"/>
    <property type="project" value="InterPro"/>
</dbReference>
<comment type="caution">
    <text evidence="7">The sequence shown here is derived from an EMBL/GenBank/DDBJ whole genome shotgun (WGS) entry which is preliminary data.</text>
</comment>
<evidence type="ECO:0000256" key="2">
    <source>
        <dbReference type="ARBA" id="ARBA00023015"/>
    </source>
</evidence>
<dbReference type="PANTHER" id="PTHR43133">
    <property type="entry name" value="RNA POLYMERASE ECF-TYPE SIGMA FACTO"/>
    <property type="match status" value="1"/>
</dbReference>
<dbReference type="Proteomes" id="UP000033047">
    <property type="component" value="Unassembled WGS sequence"/>
</dbReference>
<dbReference type="GO" id="GO:0003677">
    <property type="term" value="F:DNA binding"/>
    <property type="evidence" value="ECO:0007669"/>
    <property type="project" value="InterPro"/>
</dbReference>
<evidence type="ECO:0000259" key="6">
    <source>
        <dbReference type="Pfam" id="PF08281"/>
    </source>
</evidence>
<sequence>MPREDMENTTDLKAFNQLFTDYQGRFIRFANTYVRDVAVAEDFTIEALMYYWENRHSLEEDSNVPAYILTVIKNKCLNYLQHLQVREDVNEQLLNHAEWELNTRISTLEACDPGELFTAEAQEIVNKTLAGLPEQTRAVFIMSRYENKSHKDIAETLGITTKGVEYHISKALKKLHTSLKDYYPVFLYLFYIN</sequence>
<dbReference type="PANTHER" id="PTHR43133:SF46">
    <property type="entry name" value="RNA POLYMERASE SIGMA-70 FACTOR ECF SUBFAMILY"/>
    <property type="match status" value="1"/>
</dbReference>
<feature type="domain" description="RNA polymerase sigma-70 region 2" evidence="5">
    <location>
        <begin position="18"/>
        <end position="82"/>
    </location>
</feature>
<dbReference type="SUPFAM" id="SSF88659">
    <property type="entry name" value="Sigma3 and sigma4 domains of RNA polymerase sigma factors"/>
    <property type="match status" value="1"/>
</dbReference>
<dbReference type="InterPro" id="IPR039425">
    <property type="entry name" value="RNA_pol_sigma-70-like"/>
</dbReference>
<dbReference type="Gene3D" id="1.10.10.10">
    <property type="entry name" value="Winged helix-like DNA-binding domain superfamily/Winged helix DNA-binding domain"/>
    <property type="match status" value="1"/>
</dbReference>
<accession>A0A0F5JKG4</accession>
<evidence type="ECO:0000256" key="3">
    <source>
        <dbReference type="ARBA" id="ARBA00023082"/>
    </source>
</evidence>
<comment type="similarity">
    <text evidence="1">Belongs to the sigma-70 factor family. ECF subfamily.</text>
</comment>
<evidence type="ECO:0000256" key="4">
    <source>
        <dbReference type="ARBA" id="ARBA00023163"/>
    </source>
</evidence>
<dbReference type="NCBIfam" id="TIGR02937">
    <property type="entry name" value="sigma70-ECF"/>
    <property type="match status" value="1"/>
</dbReference>
<dbReference type="InterPro" id="IPR036388">
    <property type="entry name" value="WH-like_DNA-bd_sf"/>
</dbReference>
<protein>
    <submittedName>
        <fullName evidence="7">RNA polymerase sigma-70 factor</fullName>
    </submittedName>
</protein>
<gene>
    <name evidence="7" type="ORF">HMPREF1535_01015</name>
</gene>
<dbReference type="CDD" id="cd06171">
    <property type="entry name" value="Sigma70_r4"/>
    <property type="match status" value="1"/>
</dbReference>
<dbReference type="Pfam" id="PF08281">
    <property type="entry name" value="Sigma70_r4_2"/>
    <property type="match status" value="1"/>
</dbReference>
<dbReference type="GO" id="GO:0016987">
    <property type="term" value="F:sigma factor activity"/>
    <property type="evidence" value="ECO:0007669"/>
    <property type="project" value="UniProtKB-KW"/>
</dbReference>
<dbReference type="STRING" id="927665.HMPREF1535_01015"/>
<evidence type="ECO:0000313" key="8">
    <source>
        <dbReference type="Proteomes" id="UP000033047"/>
    </source>
</evidence>
<organism evidence="7 8">
    <name type="scientific">Parabacteroides goldsteinii DSM 19448 = WAL 12034</name>
    <dbReference type="NCBI Taxonomy" id="927665"/>
    <lineage>
        <taxon>Bacteria</taxon>
        <taxon>Pseudomonadati</taxon>
        <taxon>Bacteroidota</taxon>
        <taxon>Bacteroidia</taxon>
        <taxon>Bacteroidales</taxon>
        <taxon>Tannerellaceae</taxon>
        <taxon>Parabacteroides</taxon>
    </lineage>
</organism>
<evidence type="ECO:0000313" key="7">
    <source>
        <dbReference type="EMBL" id="KKB58194.1"/>
    </source>
</evidence>
<evidence type="ECO:0000256" key="1">
    <source>
        <dbReference type="ARBA" id="ARBA00010641"/>
    </source>
</evidence>
<dbReference type="EMBL" id="AQHV01000006">
    <property type="protein sequence ID" value="KKB58194.1"/>
    <property type="molecule type" value="Genomic_DNA"/>
</dbReference>
<proteinExistence type="inferred from homology"/>
<dbReference type="NCBIfam" id="TIGR02985">
    <property type="entry name" value="Sig70_bacteroi1"/>
    <property type="match status" value="1"/>
</dbReference>
<dbReference type="InterPro" id="IPR014284">
    <property type="entry name" value="RNA_pol_sigma-70_dom"/>
</dbReference>
<keyword evidence="4" id="KW-0804">Transcription</keyword>
<feature type="domain" description="RNA polymerase sigma factor 70 region 4 type 2" evidence="6">
    <location>
        <begin position="125"/>
        <end position="175"/>
    </location>
</feature>
<dbReference type="InterPro" id="IPR013324">
    <property type="entry name" value="RNA_pol_sigma_r3/r4-like"/>
</dbReference>
<dbReference type="InterPro" id="IPR013249">
    <property type="entry name" value="RNA_pol_sigma70_r4_t2"/>
</dbReference>